<dbReference type="RefSeq" id="WP_179243176.1">
    <property type="nucleotide sequence ID" value="NZ_CP058595.1"/>
</dbReference>
<dbReference type="CDD" id="cd00038">
    <property type="entry name" value="CAP_ED"/>
    <property type="match status" value="1"/>
</dbReference>
<dbReference type="SUPFAM" id="SSF51206">
    <property type="entry name" value="cAMP-binding domain-like"/>
    <property type="match status" value="1"/>
</dbReference>
<evidence type="ECO:0000313" key="2">
    <source>
        <dbReference type="EMBL" id="QLG46897.1"/>
    </source>
</evidence>
<gene>
    <name evidence="2" type="ORF">HYG79_16565</name>
</gene>
<reference evidence="2 3" key="1">
    <citation type="journal article" date="2006" name="Int. J. Syst. Evol. Microbiol.">
        <title>Costertonia aggregata gen. nov., sp. nov., a mesophilic marine bacterium of the family Flavobacteriaceae, isolated from a mature biofilm.</title>
        <authorList>
            <person name="Kwon K.K."/>
            <person name="Lee Y.K."/>
            <person name="Lee H.K."/>
        </authorList>
    </citation>
    <scope>NUCLEOTIDE SEQUENCE [LARGE SCALE GENOMIC DNA]</scope>
    <source>
        <strain evidence="2 3">KCCM 42265</strain>
    </source>
</reference>
<proteinExistence type="predicted"/>
<dbReference type="PROSITE" id="PS50042">
    <property type="entry name" value="CNMP_BINDING_3"/>
    <property type="match status" value="1"/>
</dbReference>
<dbReference type="KEGG" id="cagg:HYG79_16565"/>
<dbReference type="InterPro" id="IPR014710">
    <property type="entry name" value="RmlC-like_jellyroll"/>
</dbReference>
<dbReference type="InterPro" id="IPR018490">
    <property type="entry name" value="cNMP-bd_dom_sf"/>
</dbReference>
<evidence type="ECO:0000259" key="1">
    <source>
        <dbReference type="PROSITE" id="PS50042"/>
    </source>
</evidence>
<dbReference type="InterPro" id="IPR000595">
    <property type="entry name" value="cNMP-bd_dom"/>
</dbReference>
<evidence type="ECO:0000313" key="3">
    <source>
        <dbReference type="Proteomes" id="UP000509302"/>
    </source>
</evidence>
<dbReference type="EMBL" id="CP058595">
    <property type="protein sequence ID" value="QLG46897.1"/>
    <property type="molecule type" value="Genomic_DNA"/>
</dbReference>
<organism evidence="2 3">
    <name type="scientific">Costertonia aggregata</name>
    <dbReference type="NCBI Taxonomy" id="343403"/>
    <lineage>
        <taxon>Bacteria</taxon>
        <taxon>Pseudomonadati</taxon>
        <taxon>Bacteroidota</taxon>
        <taxon>Flavobacteriia</taxon>
        <taxon>Flavobacteriales</taxon>
        <taxon>Flavobacteriaceae</taxon>
        <taxon>Costertonia</taxon>
    </lineage>
</organism>
<protein>
    <submittedName>
        <fullName evidence="2">Crp/Fnr family transcriptional regulator</fullName>
    </submittedName>
</protein>
<dbReference type="Pfam" id="PF00027">
    <property type="entry name" value="cNMP_binding"/>
    <property type="match status" value="1"/>
</dbReference>
<sequence>MAHILVEQMKQFTQLSESEILAIAESFPIKTYETNTYLLKQGQIAKDAYLVIKGCIRKYSIADGEEITSDFFTEGYSAADFNSLSHQKPSDYFFCCTEKTTVAVLNAEKEAALYKKFPRFEAICRIEFEKMMGEKADALEKFMRKSPEEKYLDILEQRPGLINRVPQYQLASYLGVQPETLSRIRKRIVQKQ</sequence>
<dbReference type="AlphaFoldDB" id="A0A7H9AU22"/>
<dbReference type="Gene3D" id="2.60.120.10">
    <property type="entry name" value="Jelly Rolls"/>
    <property type="match status" value="1"/>
</dbReference>
<dbReference type="Proteomes" id="UP000509302">
    <property type="component" value="Chromosome"/>
</dbReference>
<accession>A0A7H9AU22</accession>
<name>A0A7H9AU22_9FLAO</name>
<keyword evidence="3" id="KW-1185">Reference proteome</keyword>
<feature type="domain" description="Cyclic nucleotide-binding" evidence="1">
    <location>
        <begin position="11"/>
        <end position="89"/>
    </location>
</feature>